<protein>
    <recommendedName>
        <fullName evidence="7">Glyoxylate reductase</fullName>
    </recommendedName>
</protein>
<dbReference type="STRING" id="101127.A0A1X2GIK1"/>
<comment type="similarity">
    <text evidence="2">Belongs to the D-isomer specific 2-hydroxyacid dehydrogenase family.</text>
</comment>
<gene>
    <name evidence="5" type="ORF">DM01DRAFT_1305090</name>
</gene>
<dbReference type="GO" id="GO:0005829">
    <property type="term" value="C:cytosol"/>
    <property type="evidence" value="ECO:0007669"/>
    <property type="project" value="TreeGrafter"/>
</dbReference>
<organism evidence="5 6">
    <name type="scientific">Hesseltinella vesiculosa</name>
    <dbReference type="NCBI Taxonomy" id="101127"/>
    <lineage>
        <taxon>Eukaryota</taxon>
        <taxon>Fungi</taxon>
        <taxon>Fungi incertae sedis</taxon>
        <taxon>Mucoromycota</taxon>
        <taxon>Mucoromycotina</taxon>
        <taxon>Mucoromycetes</taxon>
        <taxon>Mucorales</taxon>
        <taxon>Cunninghamellaceae</taxon>
        <taxon>Hesseltinella</taxon>
    </lineage>
</organism>
<feature type="domain" description="D-isomer specific 2-hydroxyacid dehydrogenase NAD-binding" evidence="4">
    <location>
        <begin position="144"/>
        <end position="317"/>
    </location>
</feature>
<evidence type="ECO:0000259" key="4">
    <source>
        <dbReference type="Pfam" id="PF02826"/>
    </source>
</evidence>
<comment type="caution">
    <text evidence="5">The sequence shown here is derived from an EMBL/GenBank/DDBJ whole genome shotgun (WGS) entry which is preliminary data.</text>
</comment>
<reference evidence="5 6" key="1">
    <citation type="submission" date="2016-07" db="EMBL/GenBank/DDBJ databases">
        <title>Pervasive Adenine N6-methylation of Active Genes in Fungi.</title>
        <authorList>
            <consortium name="DOE Joint Genome Institute"/>
            <person name="Mondo S.J."/>
            <person name="Dannebaum R.O."/>
            <person name="Kuo R.C."/>
            <person name="Labutti K."/>
            <person name="Haridas S."/>
            <person name="Kuo A."/>
            <person name="Salamov A."/>
            <person name="Ahrendt S.R."/>
            <person name="Lipzen A."/>
            <person name="Sullivan W."/>
            <person name="Andreopoulos W.B."/>
            <person name="Clum A."/>
            <person name="Lindquist E."/>
            <person name="Daum C."/>
            <person name="Ramamoorthy G.K."/>
            <person name="Gryganskyi A."/>
            <person name="Culley D."/>
            <person name="Magnuson J.K."/>
            <person name="James T.Y."/>
            <person name="O'Malley M.A."/>
            <person name="Stajich J.E."/>
            <person name="Spatafora J.W."/>
            <person name="Visel A."/>
            <person name="Grigoriev I.V."/>
        </authorList>
    </citation>
    <scope>NUCLEOTIDE SEQUENCE [LARGE SCALE GENOMIC DNA]</scope>
    <source>
        <strain evidence="5 6">NRRL 3301</strain>
    </source>
</reference>
<dbReference type="AlphaFoldDB" id="A0A1X2GIK1"/>
<dbReference type="GO" id="GO:0030267">
    <property type="term" value="F:glyoxylate reductase (NADPH) activity"/>
    <property type="evidence" value="ECO:0007669"/>
    <property type="project" value="TreeGrafter"/>
</dbReference>
<dbReference type="SUPFAM" id="SSF52283">
    <property type="entry name" value="Formate/glycerate dehydrogenase catalytic domain-like"/>
    <property type="match status" value="1"/>
</dbReference>
<dbReference type="GO" id="GO:0051287">
    <property type="term" value="F:NAD binding"/>
    <property type="evidence" value="ECO:0007669"/>
    <property type="project" value="InterPro"/>
</dbReference>
<feature type="domain" description="D-isomer specific 2-hydroxyacid dehydrogenase catalytic" evidence="3">
    <location>
        <begin position="37"/>
        <end position="346"/>
    </location>
</feature>
<dbReference type="InterPro" id="IPR006140">
    <property type="entry name" value="D-isomer_DH_NAD-bd"/>
</dbReference>
<evidence type="ECO:0000313" key="5">
    <source>
        <dbReference type="EMBL" id="ORX54482.1"/>
    </source>
</evidence>
<dbReference type="PANTHER" id="PTHR10996">
    <property type="entry name" value="2-HYDROXYACID DEHYDROGENASE-RELATED"/>
    <property type="match status" value="1"/>
</dbReference>
<dbReference type="InterPro" id="IPR036291">
    <property type="entry name" value="NAD(P)-bd_dom_sf"/>
</dbReference>
<dbReference type="GO" id="GO:0008465">
    <property type="term" value="F:hydroxypyruvate reductase (NADH) activity"/>
    <property type="evidence" value="ECO:0007669"/>
    <property type="project" value="TreeGrafter"/>
</dbReference>
<keyword evidence="1 2" id="KW-0560">Oxidoreductase</keyword>
<name>A0A1X2GIK1_9FUNG</name>
<evidence type="ECO:0008006" key="7">
    <source>
        <dbReference type="Google" id="ProtNLM"/>
    </source>
</evidence>
<dbReference type="InterPro" id="IPR006139">
    <property type="entry name" value="D-isomer_2_OHA_DH_cat_dom"/>
</dbReference>
<proteinExistence type="inferred from homology"/>
<evidence type="ECO:0000259" key="3">
    <source>
        <dbReference type="Pfam" id="PF00389"/>
    </source>
</evidence>
<dbReference type="OrthoDB" id="9991913at2759"/>
<dbReference type="Pfam" id="PF00389">
    <property type="entry name" value="2-Hacid_dh"/>
    <property type="match status" value="1"/>
</dbReference>
<dbReference type="Pfam" id="PF02826">
    <property type="entry name" value="2-Hacid_dh_C"/>
    <property type="match status" value="1"/>
</dbReference>
<sequence length="350" mass="38037">MKVLTRTLWKQCYPRPPVGFVAGFHSAAATMAPKVVATRRLLPQSQARLEALNQIDLVQWQGEDTMPRQQLLDDVKGAEALICMLSDKIDKDVFEAAGPQLKLVTTLSVGHDHIDLATARERGVTIGYTPDVLTDATADLASLLTLAAARNMKSGIDAVRNGGWQDWRAAWLCGYQFTNKTLGVVGFGRIGQAVAQRLKAFGIGRTLYWGRTEKKGVDAEFVPLDTLLTESDFVVAACALTPDTKELFDASAFKKMKNTAIFTNIARGGVVKQQDLAWALQTKEIAAAGLDVTTPEPLPLDSPLQSLDNCVILPHIGSATFETREVMSAMMVDNVVAALGNQPIPFELKK</sequence>
<dbReference type="FunFam" id="3.40.50.720:FF:000026">
    <property type="entry name" value="Glyoxylate/hydroxypyruvate reductase B"/>
    <property type="match status" value="1"/>
</dbReference>
<keyword evidence="6" id="KW-1185">Reference proteome</keyword>
<dbReference type="EMBL" id="MCGT01000013">
    <property type="protein sequence ID" value="ORX54482.1"/>
    <property type="molecule type" value="Genomic_DNA"/>
</dbReference>
<evidence type="ECO:0000313" key="6">
    <source>
        <dbReference type="Proteomes" id="UP000242146"/>
    </source>
</evidence>
<dbReference type="InterPro" id="IPR050223">
    <property type="entry name" value="D-isomer_2-hydroxyacid_DH"/>
</dbReference>
<evidence type="ECO:0000256" key="1">
    <source>
        <dbReference type="ARBA" id="ARBA00023002"/>
    </source>
</evidence>
<dbReference type="SUPFAM" id="SSF51735">
    <property type="entry name" value="NAD(P)-binding Rossmann-fold domains"/>
    <property type="match status" value="1"/>
</dbReference>
<accession>A0A1X2GIK1</accession>
<dbReference type="PANTHER" id="PTHR10996:SF277">
    <property type="entry name" value="GLYOXYLATE REDUCTASE_HYDROXYPYRUVATE REDUCTASE"/>
    <property type="match status" value="1"/>
</dbReference>
<evidence type="ECO:0000256" key="2">
    <source>
        <dbReference type="RuleBase" id="RU003719"/>
    </source>
</evidence>
<dbReference type="CDD" id="cd05301">
    <property type="entry name" value="GDH"/>
    <property type="match status" value="1"/>
</dbReference>
<dbReference type="Gene3D" id="3.40.50.720">
    <property type="entry name" value="NAD(P)-binding Rossmann-like Domain"/>
    <property type="match status" value="2"/>
</dbReference>
<dbReference type="Proteomes" id="UP000242146">
    <property type="component" value="Unassembled WGS sequence"/>
</dbReference>